<dbReference type="VEuPathDB" id="AmoebaDB:DDB_G0287705"/>
<dbReference type="HOGENOM" id="CLU_656261_0_0_1"/>
<dbReference type="InParanoid" id="Q54K03"/>
<dbReference type="EMBL" id="AAFI02000104">
    <property type="protein sequence ID" value="EAL63499.1"/>
    <property type="molecule type" value="Genomic_DNA"/>
</dbReference>
<proteinExistence type="predicted"/>
<dbReference type="GeneID" id="8626254"/>
<organism evidence="2 3">
    <name type="scientific">Dictyostelium discoideum</name>
    <name type="common">Social amoeba</name>
    <dbReference type="NCBI Taxonomy" id="44689"/>
    <lineage>
        <taxon>Eukaryota</taxon>
        <taxon>Amoebozoa</taxon>
        <taxon>Evosea</taxon>
        <taxon>Eumycetozoa</taxon>
        <taxon>Dictyostelia</taxon>
        <taxon>Dictyosteliales</taxon>
        <taxon>Dictyosteliaceae</taxon>
        <taxon>Dictyostelium</taxon>
    </lineage>
</organism>
<dbReference type="AlphaFoldDB" id="Q54K03"/>
<dbReference type="dictyBase" id="DDB_G0287705"/>
<comment type="caution">
    <text evidence="2">The sequence shown here is derived from an EMBL/GenBank/DDBJ whole genome shotgun (WGS) entry which is preliminary data.</text>
</comment>
<reference evidence="2 3" key="1">
    <citation type="journal article" date="2005" name="Nature">
        <title>The genome of the social amoeba Dictyostelium discoideum.</title>
        <authorList>
            <consortium name="The Dictyostelium discoideum Sequencing Consortium"/>
            <person name="Eichinger L."/>
            <person name="Pachebat J.A."/>
            <person name="Glockner G."/>
            <person name="Rajandream M.A."/>
            <person name="Sucgang R."/>
            <person name="Berriman M."/>
            <person name="Song J."/>
            <person name="Olsen R."/>
            <person name="Szafranski K."/>
            <person name="Xu Q."/>
            <person name="Tunggal B."/>
            <person name="Kummerfeld S."/>
            <person name="Madera M."/>
            <person name="Konfortov B.A."/>
            <person name="Rivero F."/>
            <person name="Bankier A.T."/>
            <person name="Lehmann R."/>
            <person name="Hamlin N."/>
            <person name="Davies R."/>
            <person name="Gaudet P."/>
            <person name="Fey P."/>
            <person name="Pilcher K."/>
            <person name="Chen G."/>
            <person name="Saunders D."/>
            <person name="Sodergren E."/>
            <person name="Davis P."/>
            <person name="Kerhornou A."/>
            <person name="Nie X."/>
            <person name="Hall N."/>
            <person name="Anjard C."/>
            <person name="Hemphill L."/>
            <person name="Bason N."/>
            <person name="Farbrother P."/>
            <person name="Desany B."/>
            <person name="Just E."/>
            <person name="Morio T."/>
            <person name="Rost R."/>
            <person name="Churcher C."/>
            <person name="Cooper J."/>
            <person name="Haydock S."/>
            <person name="van Driessche N."/>
            <person name="Cronin A."/>
            <person name="Goodhead I."/>
            <person name="Muzny D."/>
            <person name="Mourier T."/>
            <person name="Pain A."/>
            <person name="Lu M."/>
            <person name="Harper D."/>
            <person name="Lindsay R."/>
            <person name="Hauser H."/>
            <person name="James K."/>
            <person name="Quiles M."/>
            <person name="Madan Babu M."/>
            <person name="Saito T."/>
            <person name="Buchrieser C."/>
            <person name="Wardroper A."/>
            <person name="Felder M."/>
            <person name="Thangavelu M."/>
            <person name="Johnson D."/>
            <person name="Knights A."/>
            <person name="Loulseged H."/>
            <person name="Mungall K."/>
            <person name="Oliver K."/>
            <person name="Price C."/>
            <person name="Quail M.A."/>
            <person name="Urushihara H."/>
            <person name="Hernandez J."/>
            <person name="Rabbinowitsch E."/>
            <person name="Steffen D."/>
            <person name="Sanders M."/>
            <person name="Ma J."/>
            <person name="Kohara Y."/>
            <person name="Sharp S."/>
            <person name="Simmonds M."/>
            <person name="Spiegler S."/>
            <person name="Tivey A."/>
            <person name="Sugano S."/>
            <person name="White B."/>
            <person name="Walker D."/>
            <person name="Woodward J."/>
            <person name="Winckler T."/>
            <person name="Tanaka Y."/>
            <person name="Shaulsky G."/>
            <person name="Schleicher M."/>
            <person name="Weinstock G."/>
            <person name="Rosenthal A."/>
            <person name="Cox E.C."/>
            <person name="Chisholm R.L."/>
            <person name="Gibbs R."/>
            <person name="Loomis W.F."/>
            <person name="Platzer M."/>
            <person name="Kay R.R."/>
            <person name="Williams J."/>
            <person name="Dear P.H."/>
            <person name="Noegel A.A."/>
            <person name="Barrell B."/>
            <person name="Kuspa A."/>
        </authorList>
    </citation>
    <scope>NUCLEOTIDE SEQUENCE [LARGE SCALE GENOMIC DNA]</scope>
    <source>
        <strain evidence="2 3">AX4</strain>
    </source>
</reference>
<evidence type="ECO:0000313" key="3">
    <source>
        <dbReference type="Proteomes" id="UP000002195"/>
    </source>
</evidence>
<keyword evidence="3" id="KW-1185">Reference proteome</keyword>
<feature type="chain" id="PRO_5004249110" evidence="1">
    <location>
        <begin position="21"/>
        <end position="373"/>
    </location>
</feature>
<evidence type="ECO:0000313" key="2">
    <source>
        <dbReference type="EMBL" id="EAL63499.1"/>
    </source>
</evidence>
<gene>
    <name evidence="2" type="ORF">DDB_G0287705</name>
</gene>
<dbReference type="OMA" id="NCIAYEE"/>
<sequence length="373" mass="40458">MKFFKVYLSIVFIFLKLSLSYVNSEFLKIDSYDNSTCKDKLLIYSSEWIKLNYCDGNTIYRFVPPNVGDGITENSTTTKTTTTTTTSVGNSSSTTTTTSIITSLDIFTTAISSMTGFGALNVDFLLESNESQNSNDNQTTTTTSSSTTTKIPTTTLTSLSITTIGIFQNGMGSVVKYYCLSIGCSAQCVSIQAFPLGVCTPSNGLDNVLYSIVDNTSSIITKSTNITNPGTNNGFCQSFISPKSCISSLNKVYQYKNDHCGKGLKINCTGSLYSTFTCLDNDCDQCTQQTNSYQLNKCILLNNGSSGAVFRSVLKTPITDFTLPPLGSSNSDYDSLIPRDSSSSSSSSSSYSSIPTLYISIINFIYLFIFSNH</sequence>
<dbReference type="RefSeq" id="XP_636999.1">
    <property type="nucleotide sequence ID" value="XM_631907.1"/>
</dbReference>
<dbReference type="KEGG" id="ddi:DDB_G0287705"/>
<protein>
    <submittedName>
        <fullName evidence="2">Uncharacterized protein</fullName>
    </submittedName>
</protein>
<evidence type="ECO:0000256" key="1">
    <source>
        <dbReference type="SAM" id="SignalP"/>
    </source>
</evidence>
<dbReference type="PaxDb" id="44689-DDB0187580"/>
<dbReference type="Proteomes" id="UP000002195">
    <property type="component" value="Unassembled WGS sequence"/>
</dbReference>
<accession>Q54K03</accession>
<keyword evidence="1" id="KW-0732">Signal</keyword>
<name>Q54K03_DICDI</name>
<feature type="signal peptide" evidence="1">
    <location>
        <begin position="1"/>
        <end position="20"/>
    </location>
</feature>